<dbReference type="FunFam" id="3.50.7.10:FF:000001">
    <property type="entry name" value="60 kDa chaperonin"/>
    <property type="match status" value="1"/>
</dbReference>
<keyword evidence="2 6" id="KW-0547">Nucleotide-binding</keyword>
<comment type="subunit">
    <text evidence="6 8">Forms a cylinder of 14 subunits composed of two heptameric rings stacked back-to-back. Interacts with the co-chaperonin GroES.</text>
</comment>
<dbReference type="GO" id="GO:0005524">
    <property type="term" value="F:ATP binding"/>
    <property type="evidence" value="ECO:0007669"/>
    <property type="project" value="UniProtKB-UniRule"/>
</dbReference>
<dbReference type="PROSITE" id="PS00296">
    <property type="entry name" value="CHAPERONINS_CPN60"/>
    <property type="match status" value="1"/>
</dbReference>
<dbReference type="GO" id="GO:0042026">
    <property type="term" value="P:protein refolding"/>
    <property type="evidence" value="ECO:0007669"/>
    <property type="project" value="UniProtKB-UniRule"/>
</dbReference>
<organism evidence="9 10">
    <name type="scientific">Streptococcus mitis</name>
    <dbReference type="NCBI Taxonomy" id="28037"/>
    <lineage>
        <taxon>Bacteria</taxon>
        <taxon>Bacillati</taxon>
        <taxon>Bacillota</taxon>
        <taxon>Bacilli</taxon>
        <taxon>Lactobacillales</taxon>
        <taxon>Streptococcaceae</taxon>
        <taxon>Streptococcus</taxon>
        <taxon>Streptococcus mitis group</taxon>
    </lineage>
</organism>
<evidence type="ECO:0000313" key="10">
    <source>
        <dbReference type="Proteomes" id="UP000028067"/>
    </source>
</evidence>
<dbReference type="AlphaFoldDB" id="A0A081SDB3"/>
<dbReference type="Gene3D" id="1.10.560.10">
    <property type="entry name" value="GroEL-like equatorial domain"/>
    <property type="match status" value="1"/>
</dbReference>
<dbReference type="NCBIfam" id="NF000592">
    <property type="entry name" value="PRK00013.1"/>
    <property type="match status" value="1"/>
</dbReference>
<evidence type="ECO:0000256" key="8">
    <source>
        <dbReference type="RuleBase" id="RU000419"/>
    </source>
</evidence>
<dbReference type="RefSeq" id="WP_033684803.1">
    <property type="nucleotide sequence ID" value="NZ_JPGW01000010.1"/>
</dbReference>
<keyword evidence="6" id="KW-0963">Cytoplasm</keyword>
<dbReference type="NCBIfam" id="NF009489">
    <property type="entry name" value="PRK12851.1"/>
    <property type="match status" value="1"/>
</dbReference>
<evidence type="ECO:0000256" key="4">
    <source>
        <dbReference type="ARBA" id="ARBA00023186"/>
    </source>
</evidence>
<dbReference type="EC" id="5.6.1.7" evidence="6"/>
<dbReference type="NCBIfam" id="NF009487">
    <property type="entry name" value="PRK12849.1"/>
    <property type="match status" value="1"/>
</dbReference>
<comment type="caution">
    <text evidence="9">The sequence shown here is derived from an EMBL/GenBank/DDBJ whole genome shotgun (WGS) entry which is preliminary data.</text>
</comment>
<dbReference type="PRINTS" id="PR00298">
    <property type="entry name" value="CHAPERONIN60"/>
</dbReference>
<dbReference type="PATRIC" id="fig|28037.94.peg.222"/>
<evidence type="ECO:0000256" key="7">
    <source>
        <dbReference type="RuleBase" id="RU000418"/>
    </source>
</evidence>
<gene>
    <name evidence="6 9" type="primary">groL</name>
    <name evidence="6" type="synonym">groEL</name>
    <name evidence="9" type="ORF">SK271_0248</name>
</gene>
<dbReference type="NCBIfam" id="NF009488">
    <property type="entry name" value="PRK12850.1"/>
    <property type="match status" value="1"/>
</dbReference>
<dbReference type="FunFam" id="1.10.560.10:FF:000001">
    <property type="entry name" value="60 kDa chaperonin"/>
    <property type="match status" value="1"/>
</dbReference>
<dbReference type="InterPro" id="IPR027410">
    <property type="entry name" value="TCP-1-like_intermed_sf"/>
</dbReference>
<dbReference type="SUPFAM" id="SSF48592">
    <property type="entry name" value="GroEL equatorial domain-like"/>
    <property type="match status" value="1"/>
</dbReference>
<keyword evidence="4 6" id="KW-0143">Chaperone</keyword>
<sequence length="540" mass="57011">MSKEIKFSSDARSAMVRGVDILADTVKVTLGPKGRNVVLGKSFGSPLITNDGVTIAKEIELEDHFENMGAKLVSEVASKTNDIAGDGTTTATVLTQAIVREGIKNVTAGANPIGIRRGIETAVAAAVEALKNNAIPVANKEAIAQVAAVSSRSEKVGEYISEAMEKVGKDGVITIEESRGMETELEVVEGMQFDRGYLSQYMVTDSEKMVADLENPYILITDKKISNIQEILPLLESILQSNRPLLIIADDVDGEALPTLVLNKIRGTFNVVAVKAPGFGDRRKAMLEDIAILTGGTVITEDLGLELKDATIEALGQAARVTVDKDSTVIVEGAGNPEAISHRVAVIKSQIETTTSEFDREKLQERLAKLSGGVAVIKVGAATETELKEMKLRIEDALNATRAAVEEGIVAGGGTALVNVIPAVADLELTGDEATGRNIVLRALEEPVRQIAHNAGFEGSIVIDRLKNAEVGTGFNAATGEWVNMIDQGIIDPVKVSRSALQNAASVASLILTTEAVVANKPEPAAPAPAMDPSMMGGMM</sequence>
<dbReference type="Proteomes" id="UP000028067">
    <property type="component" value="Unassembled WGS sequence"/>
</dbReference>
<evidence type="ECO:0000256" key="1">
    <source>
        <dbReference type="ARBA" id="ARBA00006607"/>
    </source>
</evidence>
<dbReference type="SUPFAM" id="SSF52029">
    <property type="entry name" value="GroEL apical domain-like"/>
    <property type="match status" value="1"/>
</dbReference>
<comment type="subcellular location">
    <subcellularLocation>
        <location evidence="6">Cytoplasm</location>
    </subcellularLocation>
</comment>
<dbReference type="CDD" id="cd03344">
    <property type="entry name" value="GroEL"/>
    <property type="match status" value="1"/>
</dbReference>
<feature type="binding site" evidence="6">
    <location>
        <position position="413"/>
    </location>
    <ligand>
        <name>ATP</name>
        <dbReference type="ChEBI" id="CHEBI:30616"/>
    </ligand>
</feature>
<feature type="binding site" evidence="6">
    <location>
        <begin position="476"/>
        <end position="478"/>
    </location>
    <ligand>
        <name>ATP</name>
        <dbReference type="ChEBI" id="CHEBI:30616"/>
    </ligand>
</feature>
<dbReference type="Gene3D" id="3.50.7.10">
    <property type="entry name" value="GroEL"/>
    <property type="match status" value="1"/>
</dbReference>
<keyword evidence="3 6" id="KW-0067">ATP-binding</keyword>
<evidence type="ECO:0000256" key="5">
    <source>
        <dbReference type="ARBA" id="ARBA00023235"/>
    </source>
</evidence>
<dbReference type="InterPro" id="IPR027413">
    <property type="entry name" value="GROEL-like_equatorial_sf"/>
</dbReference>
<proteinExistence type="inferred from homology"/>
<dbReference type="Pfam" id="PF00118">
    <property type="entry name" value="Cpn60_TCP1"/>
    <property type="match status" value="1"/>
</dbReference>
<dbReference type="GO" id="GO:0140662">
    <property type="term" value="F:ATP-dependent protein folding chaperone"/>
    <property type="evidence" value="ECO:0007669"/>
    <property type="project" value="InterPro"/>
</dbReference>
<dbReference type="Gene3D" id="3.30.260.10">
    <property type="entry name" value="TCP-1-like chaperonin intermediate domain"/>
    <property type="match status" value="1"/>
</dbReference>
<dbReference type="InterPro" id="IPR027409">
    <property type="entry name" value="GroEL-like_apical_dom_sf"/>
</dbReference>
<comment type="function">
    <text evidence="6 8">Together with its co-chaperonin GroES, plays an essential role in assisting protein folding. The GroEL-GroES system forms a nano-cage that allows encapsulation of the non-native substrate proteins and provides a physical environment optimized to promote and accelerate protein folding.</text>
</comment>
<reference evidence="9 10" key="1">
    <citation type="submission" date="2014-05" db="EMBL/GenBank/DDBJ databases">
        <authorList>
            <person name="Daugherty S.C."/>
            <person name="Tallon L.J."/>
            <person name="Sadzewicz L."/>
            <person name="Kilian M."/>
            <person name="Tettelin H."/>
        </authorList>
    </citation>
    <scope>NUCLEOTIDE SEQUENCE [LARGE SCALE GENOMIC DNA]</scope>
    <source>
        <strain evidence="9 10">SK271</strain>
    </source>
</reference>
<dbReference type="SUPFAM" id="SSF54849">
    <property type="entry name" value="GroEL-intermediate domain like"/>
    <property type="match status" value="1"/>
</dbReference>
<accession>A0A081SDB3</accession>
<evidence type="ECO:0000256" key="3">
    <source>
        <dbReference type="ARBA" id="ARBA00022840"/>
    </source>
</evidence>
<evidence type="ECO:0000256" key="2">
    <source>
        <dbReference type="ARBA" id="ARBA00022741"/>
    </source>
</evidence>
<protein>
    <recommendedName>
        <fullName evidence="6">Chaperonin GroEL</fullName>
        <ecNumber evidence="6">5.6.1.7</ecNumber>
    </recommendedName>
    <alternativeName>
        <fullName evidence="6">60 kDa chaperonin</fullName>
    </alternativeName>
    <alternativeName>
        <fullName evidence="6">Chaperonin-60</fullName>
        <shortName evidence="6">Cpn60</shortName>
    </alternativeName>
</protein>
<feature type="binding site" evidence="6">
    <location>
        <begin position="86"/>
        <end position="90"/>
    </location>
    <ligand>
        <name>ATP</name>
        <dbReference type="ChEBI" id="CHEBI:30616"/>
    </ligand>
</feature>
<dbReference type="InterPro" id="IPR002423">
    <property type="entry name" value="Cpn60/GroEL/TCP-1"/>
</dbReference>
<keyword evidence="5 6" id="KW-0413">Isomerase</keyword>
<evidence type="ECO:0000313" key="9">
    <source>
        <dbReference type="EMBL" id="KER08916.1"/>
    </source>
</evidence>
<dbReference type="NCBIfam" id="TIGR02348">
    <property type="entry name" value="GroEL"/>
    <property type="match status" value="1"/>
</dbReference>
<dbReference type="HAMAP" id="MF_00600">
    <property type="entry name" value="CH60"/>
    <property type="match status" value="1"/>
</dbReference>
<dbReference type="GO" id="GO:0016853">
    <property type="term" value="F:isomerase activity"/>
    <property type="evidence" value="ECO:0007669"/>
    <property type="project" value="UniProtKB-KW"/>
</dbReference>
<dbReference type="InterPro" id="IPR001844">
    <property type="entry name" value="Cpn60/GroEL"/>
</dbReference>
<evidence type="ECO:0000256" key="6">
    <source>
        <dbReference type="HAMAP-Rule" id="MF_00600"/>
    </source>
</evidence>
<dbReference type="InterPro" id="IPR018370">
    <property type="entry name" value="Chaperonin_Cpn60_CS"/>
</dbReference>
<comment type="caution">
    <text evidence="6">Lacks conserved residue(s) required for the propagation of feature annotation.</text>
</comment>
<comment type="similarity">
    <text evidence="1 6 7">Belongs to the chaperonin (HSP60) family.</text>
</comment>
<dbReference type="EMBL" id="JPGW01000010">
    <property type="protein sequence ID" value="KER08916.1"/>
    <property type="molecule type" value="Genomic_DNA"/>
</dbReference>
<feature type="binding site" evidence="6">
    <location>
        <begin position="29"/>
        <end position="32"/>
    </location>
    <ligand>
        <name>ATP</name>
        <dbReference type="ChEBI" id="CHEBI:30616"/>
    </ligand>
</feature>
<name>A0A081SDB3_STRMT</name>
<dbReference type="GO" id="GO:0051082">
    <property type="term" value="F:unfolded protein binding"/>
    <property type="evidence" value="ECO:0007669"/>
    <property type="project" value="UniProtKB-UniRule"/>
</dbReference>
<dbReference type="PANTHER" id="PTHR45633">
    <property type="entry name" value="60 KDA HEAT SHOCK PROTEIN, MITOCHONDRIAL"/>
    <property type="match status" value="1"/>
</dbReference>
<feature type="binding site" evidence="6">
    <location>
        <position position="492"/>
    </location>
    <ligand>
        <name>ATP</name>
        <dbReference type="ChEBI" id="CHEBI:30616"/>
    </ligand>
</feature>
<dbReference type="GO" id="GO:0005737">
    <property type="term" value="C:cytoplasm"/>
    <property type="evidence" value="ECO:0007669"/>
    <property type="project" value="UniProtKB-SubCell"/>
</dbReference>